<accession>A0A2T7PQS9</accession>
<dbReference type="OMA" id="PLEYAKW"/>
<evidence type="ECO:0000313" key="3">
    <source>
        <dbReference type="EMBL" id="PVD35779.1"/>
    </source>
</evidence>
<protein>
    <recommendedName>
        <fullName evidence="2">MADF domain-containing protein</fullName>
    </recommendedName>
</protein>
<dbReference type="InterPro" id="IPR039353">
    <property type="entry name" value="TF_Adf1"/>
</dbReference>
<reference evidence="3 4" key="1">
    <citation type="submission" date="2018-04" db="EMBL/GenBank/DDBJ databases">
        <title>The genome of golden apple snail Pomacea canaliculata provides insight into stress tolerance and invasive adaptation.</title>
        <authorList>
            <person name="Liu C."/>
            <person name="Liu B."/>
            <person name="Ren Y."/>
            <person name="Zhang Y."/>
            <person name="Wang H."/>
            <person name="Li S."/>
            <person name="Jiang F."/>
            <person name="Yin L."/>
            <person name="Zhang G."/>
            <person name="Qian W."/>
            <person name="Fan W."/>
        </authorList>
    </citation>
    <scope>NUCLEOTIDE SEQUENCE [LARGE SCALE GENOMIC DNA]</scope>
    <source>
        <strain evidence="3">SZHN2017</strain>
        <tissue evidence="3">Muscle</tissue>
    </source>
</reference>
<dbReference type="OrthoDB" id="6377161at2759"/>
<feature type="domain" description="MADF" evidence="2">
    <location>
        <begin position="20"/>
        <end position="118"/>
    </location>
</feature>
<evidence type="ECO:0000313" key="4">
    <source>
        <dbReference type="Proteomes" id="UP000245119"/>
    </source>
</evidence>
<sequence length="269" mass="30523">MASSKGTGPLATISVETTLYLIDLYRSHDALWDIRHPNYRSHNLKKASWTSVRVNFVKKTGIDCTDEHIQKKVVALRNTFTRELRLLRDSKKSGLWAAVRKPTWPFYSAMQFLRGVINIITPATANISDSSQDSETDILQLPTASPSQCITDTVHPGTSQDSGLDTEEGESQKTQAGQKEETPSRDVRDRLHGRKRKIPLLHPLEATLQKFIEIKQGAAKQPVDVLLLWSRNLVETMRGLKEKRRKLLRIQIDELLAKTLREDLDSDTE</sequence>
<comment type="caution">
    <text evidence="3">The sequence shown here is derived from an EMBL/GenBank/DDBJ whole genome shotgun (WGS) entry which is preliminary data.</text>
</comment>
<dbReference type="EMBL" id="PZQS01000002">
    <property type="protein sequence ID" value="PVD35779.1"/>
    <property type="molecule type" value="Genomic_DNA"/>
</dbReference>
<dbReference type="SMART" id="SM00595">
    <property type="entry name" value="MADF"/>
    <property type="match status" value="1"/>
</dbReference>
<feature type="compositionally biased region" description="Basic and acidic residues" evidence="1">
    <location>
        <begin position="178"/>
        <end position="190"/>
    </location>
</feature>
<evidence type="ECO:0000259" key="2">
    <source>
        <dbReference type="PROSITE" id="PS51029"/>
    </source>
</evidence>
<dbReference type="Proteomes" id="UP000245119">
    <property type="component" value="Linkage Group LG2"/>
</dbReference>
<gene>
    <name evidence="3" type="ORF">C0Q70_02743</name>
</gene>
<dbReference type="Pfam" id="PF10545">
    <property type="entry name" value="MADF_DNA_bdg"/>
    <property type="match status" value="1"/>
</dbReference>
<keyword evidence="4" id="KW-1185">Reference proteome</keyword>
<dbReference type="PANTHER" id="PTHR12243">
    <property type="entry name" value="MADF DOMAIN TRANSCRIPTION FACTOR"/>
    <property type="match status" value="1"/>
</dbReference>
<dbReference type="PROSITE" id="PS51029">
    <property type="entry name" value="MADF"/>
    <property type="match status" value="1"/>
</dbReference>
<dbReference type="InterPro" id="IPR006578">
    <property type="entry name" value="MADF-dom"/>
</dbReference>
<dbReference type="AlphaFoldDB" id="A0A2T7PQS9"/>
<proteinExistence type="predicted"/>
<feature type="region of interest" description="Disordered" evidence="1">
    <location>
        <begin position="145"/>
        <end position="192"/>
    </location>
</feature>
<name>A0A2T7PQS9_POMCA</name>
<evidence type="ECO:0000256" key="1">
    <source>
        <dbReference type="SAM" id="MobiDB-lite"/>
    </source>
</evidence>
<feature type="compositionally biased region" description="Polar residues" evidence="1">
    <location>
        <begin position="145"/>
        <end position="163"/>
    </location>
</feature>
<dbReference type="PANTHER" id="PTHR12243:SF67">
    <property type="entry name" value="COREPRESSOR OF PANGOLIN, ISOFORM A-RELATED"/>
    <property type="match status" value="1"/>
</dbReference>
<organism evidence="3 4">
    <name type="scientific">Pomacea canaliculata</name>
    <name type="common">Golden apple snail</name>
    <dbReference type="NCBI Taxonomy" id="400727"/>
    <lineage>
        <taxon>Eukaryota</taxon>
        <taxon>Metazoa</taxon>
        <taxon>Spiralia</taxon>
        <taxon>Lophotrochozoa</taxon>
        <taxon>Mollusca</taxon>
        <taxon>Gastropoda</taxon>
        <taxon>Caenogastropoda</taxon>
        <taxon>Architaenioglossa</taxon>
        <taxon>Ampullarioidea</taxon>
        <taxon>Ampullariidae</taxon>
        <taxon>Pomacea</taxon>
    </lineage>
</organism>